<reference evidence="1 2" key="1">
    <citation type="journal article" date="2012" name="J. Bacteriol.">
        <title>Draft Genome Sequence of Novosphingobium nitrogenifigens Y88T.</title>
        <authorList>
            <person name="Strabala T.J."/>
            <person name="Macdonald L."/>
            <person name="Liu V."/>
            <person name="Smit A.M."/>
        </authorList>
    </citation>
    <scope>NUCLEOTIDE SEQUENCE [LARGE SCALE GENOMIC DNA]</scope>
    <source>
        <strain evidence="1 2">DSM 19370</strain>
    </source>
</reference>
<evidence type="ECO:0000313" key="2">
    <source>
        <dbReference type="Proteomes" id="UP000004728"/>
    </source>
</evidence>
<organism evidence="1 2">
    <name type="scientific">Novosphingobium nitrogenifigens DSM 19370</name>
    <dbReference type="NCBI Taxonomy" id="983920"/>
    <lineage>
        <taxon>Bacteria</taxon>
        <taxon>Pseudomonadati</taxon>
        <taxon>Pseudomonadota</taxon>
        <taxon>Alphaproteobacteria</taxon>
        <taxon>Sphingomonadales</taxon>
        <taxon>Sphingomonadaceae</taxon>
        <taxon>Novosphingobium</taxon>
    </lineage>
</organism>
<sequence>MTQTLALVVLLVLGSLAIAGPSGMLAWTENARMLEQDQREIAKLTAQRDRLHNRVELLDPHHADPDLVGELLRRDLNVAHPDEVVLPRQTGG</sequence>
<dbReference type="STRING" id="983920.Y88_0749"/>
<name>F1Z9Q0_9SPHN</name>
<gene>
    <name evidence="1" type="ORF">Y88_0749</name>
</gene>
<accession>F1Z9Q0</accession>
<dbReference type="AlphaFoldDB" id="F1Z9Q0"/>
<dbReference type="EMBL" id="AEWJ01000041">
    <property type="protein sequence ID" value="EGD58692.1"/>
    <property type="molecule type" value="Genomic_DNA"/>
</dbReference>
<comment type="caution">
    <text evidence="1">The sequence shown here is derived from an EMBL/GenBank/DDBJ whole genome shotgun (WGS) entry which is preliminary data.</text>
</comment>
<dbReference type="Proteomes" id="UP000004728">
    <property type="component" value="Unassembled WGS sequence"/>
</dbReference>
<keyword evidence="2" id="KW-1185">Reference proteome</keyword>
<dbReference type="InterPro" id="IPR007060">
    <property type="entry name" value="FtsL/DivIC"/>
</dbReference>
<dbReference type="InParanoid" id="F1Z9Q0"/>
<proteinExistence type="predicted"/>
<protein>
    <submittedName>
        <fullName evidence="1">Septum formation initiator</fullName>
    </submittedName>
</protein>
<evidence type="ECO:0000313" key="1">
    <source>
        <dbReference type="EMBL" id="EGD58692.1"/>
    </source>
</evidence>
<dbReference type="HOGENOM" id="CLU_159931_3_0_5"/>
<dbReference type="Pfam" id="PF04977">
    <property type="entry name" value="DivIC"/>
    <property type="match status" value="1"/>
</dbReference>
<dbReference type="eggNOG" id="COG2919">
    <property type="taxonomic scope" value="Bacteria"/>
</dbReference>